<gene>
    <name evidence="1" type="ORF">H0485_06535</name>
</gene>
<comment type="caution">
    <text evidence="1">The sequence shown here is derived from an EMBL/GenBank/DDBJ whole genome shotgun (WGS) entry which is preliminary data.</text>
</comment>
<dbReference type="CDD" id="cd05233">
    <property type="entry name" value="SDR_c"/>
    <property type="match status" value="1"/>
</dbReference>
<dbReference type="PRINTS" id="PR00081">
    <property type="entry name" value="GDHRDH"/>
</dbReference>
<reference evidence="1 2" key="1">
    <citation type="submission" date="2020-07" db="EMBL/GenBank/DDBJ databases">
        <title>Pseudogemmobacter sp. nov., isolated from poultry manure in Taiwan.</title>
        <authorList>
            <person name="Lin S.-Y."/>
            <person name="Tang Y.-S."/>
            <person name="Young C.-C."/>
        </authorList>
    </citation>
    <scope>NUCLEOTIDE SEQUENCE [LARGE SCALE GENOMIC DNA]</scope>
    <source>
        <strain evidence="1 2">CC-YST710</strain>
    </source>
</reference>
<organism evidence="1 2">
    <name type="scientific">Pseudogemmobacter faecipullorum</name>
    <dbReference type="NCBI Taxonomy" id="2755041"/>
    <lineage>
        <taxon>Bacteria</taxon>
        <taxon>Pseudomonadati</taxon>
        <taxon>Pseudomonadota</taxon>
        <taxon>Alphaproteobacteria</taxon>
        <taxon>Rhodobacterales</taxon>
        <taxon>Paracoccaceae</taxon>
        <taxon>Pseudogemmobacter</taxon>
    </lineage>
</organism>
<dbReference type="EMBL" id="JACDXX010000004">
    <property type="protein sequence ID" value="MCB5409656.1"/>
    <property type="molecule type" value="Genomic_DNA"/>
</dbReference>
<protein>
    <submittedName>
        <fullName evidence="1">SDR family oxidoreductase</fullName>
    </submittedName>
</protein>
<sequence length="278" mass="29154">MSFSVTGKTAIVTGASSGLGLAVARHLLDKGANVMLADSDEARLEAEMGEGAWSEGPARLFAGDLNKKLSLVNLVSATVDAFDQIDILVNANRRCLISDALDPESDQVEALWQQNVLSTLRLSQLVAKRMIQRAAGAEPRDTAAHGAGPEACIGSIINFSSVAAVRVQPELLAYSMASAAVEQMTRTLAVTLASKGIRVNAVSIGSVMSASLQNALKDQPDLRRRIENGTPLGRIAAPDELAETIQYLASEASRFVTGQVIVVDGGRGLLDAVSAPAF</sequence>
<dbReference type="InterPro" id="IPR002347">
    <property type="entry name" value="SDR_fam"/>
</dbReference>
<dbReference type="SUPFAM" id="SSF51735">
    <property type="entry name" value="NAD(P)-binding Rossmann-fold domains"/>
    <property type="match status" value="1"/>
</dbReference>
<dbReference type="PANTHER" id="PTHR43975">
    <property type="entry name" value="ZGC:101858"/>
    <property type="match status" value="1"/>
</dbReference>
<evidence type="ECO:0000313" key="1">
    <source>
        <dbReference type="EMBL" id="MCB5409656.1"/>
    </source>
</evidence>
<dbReference type="PRINTS" id="PR00080">
    <property type="entry name" value="SDRFAMILY"/>
</dbReference>
<dbReference type="PANTHER" id="PTHR43975:SF2">
    <property type="entry name" value="EG:BACR7A4.14 PROTEIN-RELATED"/>
    <property type="match status" value="1"/>
</dbReference>
<dbReference type="RefSeq" id="WP_226934557.1">
    <property type="nucleotide sequence ID" value="NZ_JACDXX010000004.1"/>
</dbReference>
<keyword evidence="2" id="KW-1185">Reference proteome</keyword>
<accession>A0ABS8CJU0</accession>
<dbReference type="Gene3D" id="3.40.50.720">
    <property type="entry name" value="NAD(P)-binding Rossmann-like Domain"/>
    <property type="match status" value="1"/>
</dbReference>
<name>A0ABS8CJU0_9RHOB</name>
<evidence type="ECO:0000313" key="2">
    <source>
        <dbReference type="Proteomes" id="UP001198571"/>
    </source>
</evidence>
<proteinExistence type="predicted"/>
<dbReference type="InterPro" id="IPR036291">
    <property type="entry name" value="NAD(P)-bd_dom_sf"/>
</dbReference>
<dbReference type="Pfam" id="PF13561">
    <property type="entry name" value="adh_short_C2"/>
    <property type="match status" value="1"/>
</dbReference>
<dbReference type="Proteomes" id="UP001198571">
    <property type="component" value="Unassembled WGS sequence"/>
</dbReference>